<evidence type="ECO:0000313" key="3">
    <source>
        <dbReference type="Proteomes" id="UP000645217"/>
    </source>
</evidence>
<evidence type="ECO:0000259" key="1">
    <source>
        <dbReference type="Pfam" id="PF04149"/>
    </source>
</evidence>
<dbReference type="Proteomes" id="UP000645217">
    <property type="component" value="Unassembled WGS sequence"/>
</dbReference>
<name>A0A917R420_9ACTN</name>
<sequence>MSQDQRRSQWRKSSFSGDQGNCVEVAVNLQGLRAVRDSKNIDLPALIVEPTEWTAFLDGVRQGEM</sequence>
<feature type="domain" description="DUF397" evidence="1">
    <location>
        <begin position="9"/>
        <end position="61"/>
    </location>
</feature>
<dbReference type="InterPro" id="IPR007278">
    <property type="entry name" value="DUF397"/>
</dbReference>
<accession>A0A917R420</accession>
<protein>
    <recommendedName>
        <fullName evidence="1">DUF397 domain-containing protein</fullName>
    </recommendedName>
</protein>
<proteinExistence type="predicted"/>
<dbReference type="Pfam" id="PF04149">
    <property type="entry name" value="DUF397"/>
    <property type="match status" value="1"/>
</dbReference>
<organism evidence="2 3">
    <name type="scientific">Sphaerisporangium melleum</name>
    <dbReference type="NCBI Taxonomy" id="321316"/>
    <lineage>
        <taxon>Bacteria</taxon>
        <taxon>Bacillati</taxon>
        <taxon>Actinomycetota</taxon>
        <taxon>Actinomycetes</taxon>
        <taxon>Streptosporangiales</taxon>
        <taxon>Streptosporangiaceae</taxon>
        <taxon>Sphaerisporangium</taxon>
    </lineage>
</organism>
<reference evidence="2" key="2">
    <citation type="submission" date="2020-09" db="EMBL/GenBank/DDBJ databases">
        <authorList>
            <person name="Sun Q."/>
            <person name="Ohkuma M."/>
        </authorList>
    </citation>
    <scope>NUCLEOTIDE SEQUENCE</scope>
    <source>
        <strain evidence="2">JCM 13064</strain>
    </source>
</reference>
<dbReference type="RefSeq" id="WP_203968509.1">
    <property type="nucleotide sequence ID" value="NZ_BMNT01000015.1"/>
</dbReference>
<reference evidence="2" key="1">
    <citation type="journal article" date="2014" name="Int. J. Syst. Evol. Microbiol.">
        <title>Complete genome sequence of Corynebacterium casei LMG S-19264T (=DSM 44701T), isolated from a smear-ripened cheese.</title>
        <authorList>
            <consortium name="US DOE Joint Genome Institute (JGI-PGF)"/>
            <person name="Walter F."/>
            <person name="Albersmeier A."/>
            <person name="Kalinowski J."/>
            <person name="Ruckert C."/>
        </authorList>
    </citation>
    <scope>NUCLEOTIDE SEQUENCE</scope>
    <source>
        <strain evidence="2">JCM 13064</strain>
    </source>
</reference>
<dbReference type="AlphaFoldDB" id="A0A917R420"/>
<evidence type="ECO:0000313" key="2">
    <source>
        <dbReference type="EMBL" id="GGK86400.1"/>
    </source>
</evidence>
<gene>
    <name evidence="2" type="ORF">GCM10007964_31270</name>
</gene>
<dbReference type="EMBL" id="BMNT01000015">
    <property type="protein sequence ID" value="GGK86400.1"/>
    <property type="molecule type" value="Genomic_DNA"/>
</dbReference>
<keyword evidence="3" id="KW-1185">Reference proteome</keyword>
<comment type="caution">
    <text evidence="2">The sequence shown here is derived from an EMBL/GenBank/DDBJ whole genome shotgun (WGS) entry which is preliminary data.</text>
</comment>